<feature type="region of interest" description="Disordered" evidence="1">
    <location>
        <begin position="691"/>
        <end position="737"/>
    </location>
</feature>
<reference evidence="2" key="1">
    <citation type="submission" date="2017-12" db="EMBL/GenBank/DDBJ databases">
        <title>Gene loss provides genomic basis for host adaptation in cereal stripe rust fungi.</title>
        <authorList>
            <person name="Xia C."/>
        </authorList>
    </citation>
    <scope>NUCLEOTIDE SEQUENCE [LARGE SCALE GENOMIC DNA]</scope>
    <source>
        <strain evidence="2">93-210</strain>
    </source>
</reference>
<feature type="compositionally biased region" description="Polar residues" evidence="1">
    <location>
        <begin position="101"/>
        <end position="125"/>
    </location>
</feature>
<protein>
    <submittedName>
        <fullName evidence="2">Uncharacterized protein</fullName>
    </submittedName>
</protein>
<feature type="compositionally biased region" description="Polar residues" evidence="1">
    <location>
        <begin position="481"/>
        <end position="490"/>
    </location>
</feature>
<name>A0A2S4UA81_9BASI</name>
<evidence type="ECO:0000256" key="1">
    <source>
        <dbReference type="SAM" id="MobiDB-lite"/>
    </source>
</evidence>
<accession>A0A2S4UA81</accession>
<dbReference type="VEuPathDB" id="FungiDB:PSTT_17030"/>
<dbReference type="Proteomes" id="UP000239156">
    <property type="component" value="Unassembled WGS sequence"/>
</dbReference>
<dbReference type="VEuPathDB" id="FungiDB:PSHT_11288"/>
<dbReference type="EMBL" id="PKSL01000459">
    <property type="protein sequence ID" value="POV94084.1"/>
    <property type="molecule type" value="Genomic_DNA"/>
</dbReference>
<proteinExistence type="predicted"/>
<comment type="caution">
    <text evidence="2">The sequence shown here is derived from an EMBL/GenBank/DDBJ whole genome shotgun (WGS) entry which is preliminary data.</text>
</comment>
<feature type="region of interest" description="Disordered" evidence="1">
    <location>
        <begin position="101"/>
        <end position="136"/>
    </location>
</feature>
<evidence type="ECO:0000313" key="2">
    <source>
        <dbReference type="EMBL" id="POV94084.1"/>
    </source>
</evidence>
<feature type="compositionally biased region" description="Polar residues" evidence="1">
    <location>
        <begin position="585"/>
        <end position="600"/>
    </location>
</feature>
<feature type="region of interest" description="Disordered" evidence="1">
    <location>
        <begin position="235"/>
        <end position="325"/>
    </location>
</feature>
<evidence type="ECO:0000313" key="3">
    <source>
        <dbReference type="Proteomes" id="UP000239156"/>
    </source>
</evidence>
<gene>
    <name evidence="2" type="ORF">PSTT_17030</name>
</gene>
<dbReference type="AlphaFoldDB" id="A0A2S4UA81"/>
<feature type="region of interest" description="Disordered" evidence="1">
    <location>
        <begin position="474"/>
        <end position="496"/>
    </location>
</feature>
<feature type="region of interest" description="Disordered" evidence="1">
    <location>
        <begin position="23"/>
        <end position="43"/>
    </location>
</feature>
<keyword evidence="3" id="KW-1185">Reference proteome</keyword>
<feature type="compositionally biased region" description="Polar residues" evidence="1">
    <location>
        <begin position="558"/>
        <end position="575"/>
    </location>
</feature>
<sequence>MRPRLAHVSKIASYAIEPSQLLRHHHHHHHPPPPAQQQRQQHSNDPISLTLTRKVIDLTVCEMHSDDNTNDIPPLSPGLPSDDEAWDYDILEYVDDSLVFSPTSNETDQPPFSTTNEADPTTSLIPNKRDPSTSLIPTNEIRQPLLAPTNEIRQPLFSPTSEASRLLLPTAEEMLCPPVSMTRRHHPRVSPTGISPGNPFLTGNQSQAPRLHSMNQTSNGRINPIPQNGRINPVPQNGRFNPVPQNGRIDPVPRNGRIDPVPRNGRIDPVPRNGHINTEQAPSERLATLRNPRINTSQALTERVPIDAADNDVDGSQDGLAGPGEPVPEPQLADIHINYLFHVVQASNNAPSNPRARKRRAGTSTATDDLPKTMKLEAKDNKIIITWPVNNFNLSQFKREVIDALRHNVNKVAIKNGGVFAAVHNQVLLPANNIFEQFLNAAGGLHESKMKTCTLIQEDPKIVAQNEKAFKQLKAHHAPDNTESTPTQEPTARASAGAALHDIIRDIYAAHDPCERLSHLSEAPVCINPEDPNEYFVITCFKADAWARAIRRNPGEGPSNQQASNRQPPQSNQPAQARIAPSAPESVTETGISTESSLSQETRDQLINRYILQQAQLAPPLVPAYQPAFQGYQFGHPPSWYPQQPSQPPYFAHPTIPQHGSMPSAINPPFTPAFPGQAFPGQPYHQAFPNQQQVHQPPATNRPAEETQATDRSSEETHTLAQPEASPAPSDHGAPIDDFIPFAQLGPNPTLVIDGLNQLGITHWTLLQHVNLEELISVNIPLAQARALMLAYKRYSQHLKKIAGASGSK</sequence>
<feature type="region of interest" description="Disordered" evidence="1">
    <location>
        <begin position="551"/>
        <end position="600"/>
    </location>
</feature>
<feature type="region of interest" description="Disordered" evidence="1">
    <location>
        <begin position="348"/>
        <end position="367"/>
    </location>
</feature>
<organism evidence="2 3">
    <name type="scientific">Puccinia striiformis</name>
    <dbReference type="NCBI Taxonomy" id="27350"/>
    <lineage>
        <taxon>Eukaryota</taxon>
        <taxon>Fungi</taxon>
        <taxon>Dikarya</taxon>
        <taxon>Basidiomycota</taxon>
        <taxon>Pucciniomycotina</taxon>
        <taxon>Pucciniomycetes</taxon>
        <taxon>Pucciniales</taxon>
        <taxon>Pucciniaceae</taxon>
        <taxon>Puccinia</taxon>
    </lineage>
</organism>